<feature type="transmembrane region" description="Helical" evidence="1">
    <location>
        <begin position="21"/>
        <end position="40"/>
    </location>
</feature>
<dbReference type="AlphaFoldDB" id="A0A644WSR9"/>
<sequence length="186" mass="20604">MEKIQWQISVPIFRNTVILKQLGLAIGIPFGLVALVIRLSSGKSVYALYGLGLIAVLLFLTWLFIMAVYRGKYEAEFVLDGKGALCRTGAKQAKKNRIINALTVLLGLLSGKPTTAGAGMLAQSRQEVSLRWNNVTKVKYKPKSRTILLRGGWTEQIALFCTQDDYALVEKFVIQRAGRTGEVSRK</sequence>
<proteinExistence type="predicted"/>
<gene>
    <name evidence="2" type="ORF">SDC9_53280</name>
</gene>
<protein>
    <submittedName>
        <fullName evidence="2">Uncharacterized protein</fullName>
    </submittedName>
</protein>
<name>A0A644WSR9_9ZZZZ</name>
<evidence type="ECO:0000313" key="2">
    <source>
        <dbReference type="EMBL" id="MPM06976.1"/>
    </source>
</evidence>
<dbReference type="EMBL" id="VSSQ01001285">
    <property type="protein sequence ID" value="MPM06976.1"/>
    <property type="molecule type" value="Genomic_DNA"/>
</dbReference>
<keyword evidence="1" id="KW-0812">Transmembrane</keyword>
<evidence type="ECO:0000256" key="1">
    <source>
        <dbReference type="SAM" id="Phobius"/>
    </source>
</evidence>
<feature type="transmembrane region" description="Helical" evidence="1">
    <location>
        <begin position="46"/>
        <end position="69"/>
    </location>
</feature>
<accession>A0A644WSR9</accession>
<reference evidence="2" key="1">
    <citation type="submission" date="2019-08" db="EMBL/GenBank/DDBJ databases">
        <authorList>
            <person name="Kucharzyk K."/>
            <person name="Murdoch R.W."/>
            <person name="Higgins S."/>
            <person name="Loffler F."/>
        </authorList>
    </citation>
    <scope>NUCLEOTIDE SEQUENCE</scope>
</reference>
<comment type="caution">
    <text evidence="2">The sequence shown here is derived from an EMBL/GenBank/DDBJ whole genome shotgun (WGS) entry which is preliminary data.</text>
</comment>
<keyword evidence="1" id="KW-0472">Membrane</keyword>
<keyword evidence="1" id="KW-1133">Transmembrane helix</keyword>
<organism evidence="2">
    <name type="scientific">bioreactor metagenome</name>
    <dbReference type="NCBI Taxonomy" id="1076179"/>
    <lineage>
        <taxon>unclassified sequences</taxon>
        <taxon>metagenomes</taxon>
        <taxon>ecological metagenomes</taxon>
    </lineage>
</organism>